<evidence type="ECO:0000259" key="4">
    <source>
        <dbReference type="PROSITE" id="PS51767"/>
    </source>
</evidence>
<dbReference type="GO" id="GO:0004190">
    <property type="term" value="F:aspartic-type endopeptidase activity"/>
    <property type="evidence" value="ECO:0007669"/>
    <property type="project" value="InterPro"/>
</dbReference>
<dbReference type="AlphaFoldDB" id="S8CCQ6"/>
<dbReference type="SUPFAM" id="SSF50630">
    <property type="entry name" value="Acid proteases"/>
    <property type="match status" value="1"/>
</dbReference>
<evidence type="ECO:0000256" key="1">
    <source>
        <dbReference type="ARBA" id="ARBA00007447"/>
    </source>
</evidence>
<dbReference type="OrthoDB" id="1258937at2759"/>
<reference evidence="5 6" key="1">
    <citation type="journal article" date="2013" name="BMC Genomics">
        <title>The miniature genome of a carnivorous plant Genlisea aurea contains a low number of genes and short non-coding sequences.</title>
        <authorList>
            <person name="Leushkin E.V."/>
            <person name="Sutormin R.A."/>
            <person name="Nabieva E.R."/>
            <person name="Penin A.A."/>
            <person name="Kondrashov A.S."/>
            <person name="Logacheva M.D."/>
        </authorList>
    </citation>
    <scope>NUCLEOTIDE SEQUENCE [LARGE SCALE GENOMIC DNA]</scope>
</reference>
<dbReference type="InterPro" id="IPR032799">
    <property type="entry name" value="TAXi_C"/>
</dbReference>
<name>S8CCQ6_9LAMI</name>
<evidence type="ECO:0000256" key="2">
    <source>
        <dbReference type="ARBA" id="ARBA00023157"/>
    </source>
</evidence>
<proteinExistence type="inferred from homology"/>
<feature type="non-terminal residue" evidence="5">
    <location>
        <position position="412"/>
    </location>
</feature>
<dbReference type="Gene3D" id="2.40.70.10">
    <property type="entry name" value="Acid Proteases"/>
    <property type="match status" value="2"/>
</dbReference>
<evidence type="ECO:0000256" key="3">
    <source>
        <dbReference type="SAM" id="SignalP"/>
    </source>
</evidence>
<dbReference type="Proteomes" id="UP000015453">
    <property type="component" value="Unassembled WGS sequence"/>
</dbReference>
<evidence type="ECO:0000313" key="6">
    <source>
        <dbReference type="Proteomes" id="UP000015453"/>
    </source>
</evidence>
<dbReference type="InterPro" id="IPR021109">
    <property type="entry name" value="Peptidase_aspartic_dom_sf"/>
</dbReference>
<protein>
    <recommendedName>
        <fullName evidence="4">Peptidase A1 domain-containing protein</fullName>
    </recommendedName>
</protein>
<sequence>MAYLAVAAVILLLLLLLSPSKPDSVVLPVFRDTPSGLHFLQLLIGAPTEAVTLLVDLNGPVLWTSCQENQTALIFPSCRSTACSSAGIRHSCRKCAYAGECRRPNTCAVVSENPITRTNSVSELAQDVIRVDRNSSSRGPAEIRYFLLACTPATVSVEPLPPEVKGVAGLGYTPIALPTQIASRFGFPPEFSVCLSSLYGSGEGRVIIGRTPSQKSFVYAPLTIGTRGDYNLRVESIKQAPKNSPPLLLSSIFIIQVNYEEVSPGAGPWLAKFSTTSPYTVINQPLYDSIIESFARALTGVPRVPSISPFELCFDARILPPTRVGSPDMDLIINGGRNVTWRILGVQALLRLRPDVACLAFIDGGLPQPRSETTASITIGLNEIEERLLQFDLRRSRVGFAPSILSQPFRCS</sequence>
<dbReference type="Pfam" id="PF14541">
    <property type="entry name" value="TAXi_C"/>
    <property type="match status" value="1"/>
</dbReference>
<organism evidence="5 6">
    <name type="scientific">Genlisea aurea</name>
    <dbReference type="NCBI Taxonomy" id="192259"/>
    <lineage>
        <taxon>Eukaryota</taxon>
        <taxon>Viridiplantae</taxon>
        <taxon>Streptophyta</taxon>
        <taxon>Embryophyta</taxon>
        <taxon>Tracheophyta</taxon>
        <taxon>Spermatophyta</taxon>
        <taxon>Magnoliopsida</taxon>
        <taxon>eudicotyledons</taxon>
        <taxon>Gunneridae</taxon>
        <taxon>Pentapetalae</taxon>
        <taxon>asterids</taxon>
        <taxon>lamiids</taxon>
        <taxon>Lamiales</taxon>
        <taxon>Lentibulariaceae</taxon>
        <taxon>Genlisea</taxon>
    </lineage>
</organism>
<keyword evidence="2" id="KW-1015">Disulfide bond</keyword>
<dbReference type="InterPro" id="IPR032861">
    <property type="entry name" value="TAXi_N"/>
</dbReference>
<dbReference type="Pfam" id="PF14543">
    <property type="entry name" value="TAXi_N"/>
    <property type="match status" value="1"/>
</dbReference>
<dbReference type="InterPro" id="IPR001461">
    <property type="entry name" value="Aspartic_peptidase_A1"/>
</dbReference>
<dbReference type="PANTHER" id="PTHR47965">
    <property type="entry name" value="ASPARTYL PROTEASE-RELATED"/>
    <property type="match status" value="1"/>
</dbReference>
<comment type="similarity">
    <text evidence="1">Belongs to the peptidase A1 family.</text>
</comment>
<feature type="signal peptide" evidence="3">
    <location>
        <begin position="1"/>
        <end position="22"/>
    </location>
</feature>
<dbReference type="GO" id="GO:0006508">
    <property type="term" value="P:proteolysis"/>
    <property type="evidence" value="ECO:0007669"/>
    <property type="project" value="InterPro"/>
</dbReference>
<keyword evidence="3" id="KW-0732">Signal</keyword>
<dbReference type="EMBL" id="AUSU01004632">
    <property type="protein sequence ID" value="EPS64749.1"/>
    <property type="molecule type" value="Genomic_DNA"/>
</dbReference>
<dbReference type="InterPro" id="IPR033121">
    <property type="entry name" value="PEPTIDASE_A1"/>
</dbReference>
<comment type="caution">
    <text evidence="5">The sequence shown here is derived from an EMBL/GenBank/DDBJ whole genome shotgun (WGS) entry which is preliminary data.</text>
</comment>
<gene>
    <name evidence="5" type="ORF">M569_10034</name>
</gene>
<accession>S8CCQ6</accession>
<keyword evidence="6" id="KW-1185">Reference proteome</keyword>
<evidence type="ECO:0000313" key="5">
    <source>
        <dbReference type="EMBL" id="EPS64749.1"/>
    </source>
</evidence>
<dbReference type="PANTHER" id="PTHR47965:SF28">
    <property type="entry name" value="BASIC 7S GLOBULIN"/>
    <property type="match status" value="1"/>
</dbReference>
<feature type="domain" description="Peptidase A1" evidence="4">
    <location>
        <begin position="38"/>
        <end position="401"/>
    </location>
</feature>
<dbReference type="PROSITE" id="PS51767">
    <property type="entry name" value="PEPTIDASE_A1"/>
    <property type="match status" value="1"/>
</dbReference>
<feature type="chain" id="PRO_5004549070" description="Peptidase A1 domain-containing protein" evidence="3">
    <location>
        <begin position="23"/>
        <end position="412"/>
    </location>
</feature>